<feature type="region of interest" description="Disordered" evidence="1">
    <location>
        <begin position="308"/>
        <end position="368"/>
    </location>
</feature>
<dbReference type="EMBL" id="JACIBS010000009">
    <property type="protein sequence ID" value="MBB3665938.1"/>
    <property type="molecule type" value="Genomic_DNA"/>
</dbReference>
<name>A0A839XY01_9PSEU</name>
<gene>
    <name evidence="2" type="ORF">FB384_004897</name>
</gene>
<accession>A0A839XY01</accession>
<dbReference type="Proteomes" id="UP000564573">
    <property type="component" value="Unassembled WGS sequence"/>
</dbReference>
<evidence type="ECO:0000313" key="2">
    <source>
        <dbReference type="EMBL" id="MBB3665938.1"/>
    </source>
</evidence>
<protein>
    <submittedName>
        <fullName evidence="2">Putative RNA methylase</fullName>
    </submittedName>
</protein>
<dbReference type="GO" id="GO:0032259">
    <property type="term" value="P:methylation"/>
    <property type="evidence" value="ECO:0007669"/>
    <property type="project" value="UniProtKB-KW"/>
</dbReference>
<dbReference type="InterPro" id="IPR029063">
    <property type="entry name" value="SAM-dependent_MTases_sf"/>
</dbReference>
<evidence type="ECO:0000256" key="1">
    <source>
        <dbReference type="SAM" id="MobiDB-lite"/>
    </source>
</evidence>
<dbReference type="Gene3D" id="3.40.50.150">
    <property type="entry name" value="Vaccinia Virus protein VP39"/>
    <property type="match status" value="1"/>
</dbReference>
<evidence type="ECO:0000313" key="3">
    <source>
        <dbReference type="Proteomes" id="UP000564573"/>
    </source>
</evidence>
<dbReference type="CDD" id="cd02440">
    <property type="entry name" value="AdoMet_MTases"/>
    <property type="match status" value="1"/>
</dbReference>
<keyword evidence="3" id="KW-1185">Reference proteome</keyword>
<reference evidence="2 3" key="1">
    <citation type="submission" date="2020-08" db="EMBL/GenBank/DDBJ databases">
        <title>Sequencing the genomes of 1000 actinobacteria strains.</title>
        <authorList>
            <person name="Klenk H.-P."/>
        </authorList>
    </citation>
    <scope>NUCLEOTIDE SEQUENCE [LARGE SCALE GENOMIC DNA]</scope>
    <source>
        <strain evidence="2 3">DSM 45267</strain>
    </source>
</reference>
<organism evidence="2 3">
    <name type="scientific">Prauserella sediminis</name>
    <dbReference type="NCBI Taxonomy" id="577680"/>
    <lineage>
        <taxon>Bacteria</taxon>
        <taxon>Bacillati</taxon>
        <taxon>Actinomycetota</taxon>
        <taxon>Actinomycetes</taxon>
        <taxon>Pseudonocardiales</taxon>
        <taxon>Pseudonocardiaceae</taxon>
        <taxon>Prauserella</taxon>
        <taxon>Prauserella salsuginis group</taxon>
    </lineage>
</organism>
<feature type="compositionally biased region" description="Low complexity" evidence="1">
    <location>
        <begin position="321"/>
        <end position="335"/>
    </location>
</feature>
<sequence>MTSIKENGGFVATPMPLAEEIVLSHLDLDHIDGPVRLLEPSAGTGNLIEAMIRWHPQARITAVEPNGHHRQEIPNHDEVRIMPCDFEAAWGRMVDDPNMRFDGCVMNPPFALPHKPTVWIDHVDAAMDLMNVGGVLVAIVPAGFMFRTDKKHRYIRERMDKWDVQAYPLEPGAFEGTNVRTCVLVATKPGEDVVEPAKPSWKQMSREEKIAAKKARMAADRKLRQAADLALEDEEFSTELEQVVHRIPADAKLRTYSPRNQALVLIQAASQGITLTGDLRTFAAWRREGRAIVKGSQALRIVAPMGDWADKQSSGQPANEGPAAAGVPTAARGAPSGPAESDGDDGQSTPRFTMQTVFDSAQTQEVGS</sequence>
<dbReference type="SUPFAM" id="SSF53335">
    <property type="entry name" value="S-adenosyl-L-methionine-dependent methyltransferases"/>
    <property type="match status" value="1"/>
</dbReference>
<dbReference type="GO" id="GO:0008168">
    <property type="term" value="F:methyltransferase activity"/>
    <property type="evidence" value="ECO:0007669"/>
    <property type="project" value="UniProtKB-KW"/>
</dbReference>
<proteinExistence type="predicted"/>
<dbReference type="RefSeq" id="WP_183787138.1">
    <property type="nucleotide sequence ID" value="NZ_JACIBS010000009.1"/>
</dbReference>
<keyword evidence="2" id="KW-0808">Transferase</keyword>
<feature type="compositionally biased region" description="Polar residues" evidence="1">
    <location>
        <begin position="346"/>
        <end position="368"/>
    </location>
</feature>
<dbReference type="AlphaFoldDB" id="A0A839XY01"/>
<dbReference type="PRINTS" id="PR00507">
    <property type="entry name" value="N12N6MTFRASE"/>
</dbReference>
<comment type="caution">
    <text evidence="2">The sequence shown here is derived from an EMBL/GenBank/DDBJ whole genome shotgun (WGS) entry which is preliminary data.</text>
</comment>
<keyword evidence="2" id="KW-0489">Methyltransferase</keyword>